<dbReference type="SUPFAM" id="SSF56784">
    <property type="entry name" value="HAD-like"/>
    <property type="match status" value="1"/>
</dbReference>
<dbReference type="EMBL" id="CAJNOQ010017050">
    <property type="protein sequence ID" value="CAF1392180.1"/>
    <property type="molecule type" value="Genomic_DNA"/>
</dbReference>
<accession>A0A815KEN7</accession>
<dbReference type="AlphaFoldDB" id="A0A815KEN7"/>
<evidence type="ECO:0000313" key="8">
    <source>
        <dbReference type="EMBL" id="CAF4286668.1"/>
    </source>
</evidence>
<dbReference type="GO" id="GO:0008253">
    <property type="term" value="F:5'-nucleotidase activity"/>
    <property type="evidence" value="ECO:0007669"/>
    <property type="project" value="TreeGrafter"/>
</dbReference>
<keyword evidence="3" id="KW-0378">Hydrolase</keyword>
<dbReference type="InterPro" id="IPR023214">
    <property type="entry name" value="HAD_sf"/>
</dbReference>
<dbReference type="InterPro" id="IPR008380">
    <property type="entry name" value="HAD-SF_hydro_IG_5-nucl"/>
</dbReference>
<keyword evidence="2" id="KW-0479">Metal-binding</keyword>
<organism evidence="6 9">
    <name type="scientific">Didymodactylos carnosus</name>
    <dbReference type="NCBI Taxonomy" id="1234261"/>
    <lineage>
        <taxon>Eukaryota</taxon>
        <taxon>Metazoa</taxon>
        <taxon>Spiralia</taxon>
        <taxon>Gnathifera</taxon>
        <taxon>Rotifera</taxon>
        <taxon>Eurotatoria</taxon>
        <taxon>Bdelloidea</taxon>
        <taxon>Philodinida</taxon>
        <taxon>Philodinidae</taxon>
        <taxon>Didymodactylos</taxon>
    </lineage>
</organism>
<dbReference type="EMBL" id="CAJOBC010082458">
    <property type="protein sequence ID" value="CAF4286668.1"/>
    <property type="molecule type" value="Genomic_DNA"/>
</dbReference>
<dbReference type="PANTHER" id="PTHR12103">
    <property type="entry name" value="5'-NUCLEOTIDASE DOMAIN-CONTAINING"/>
    <property type="match status" value="1"/>
</dbReference>
<evidence type="ECO:0000256" key="2">
    <source>
        <dbReference type="ARBA" id="ARBA00022723"/>
    </source>
</evidence>
<dbReference type="EMBL" id="CAJOBA010007200">
    <property type="protein sequence ID" value="CAF3795531.1"/>
    <property type="molecule type" value="Genomic_DNA"/>
</dbReference>
<dbReference type="Proteomes" id="UP000681722">
    <property type="component" value="Unassembled WGS sequence"/>
</dbReference>
<dbReference type="Proteomes" id="UP000682733">
    <property type="component" value="Unassembled WGS sequence"/>
</dbReference>
<reference evidence="6" key="1">
    <citation type="submission" date="2021-02" db="EMBL/GenBank/DDBJ databases">
        <authorList>
            <person name="Nowell W R."/>
        </authorList>
    </citation>
    <scope>NUCLEOTIDE SEQUENCE</scope>
</reference>
<dbReference type="OrthoDB" id="6503940at2759"/>
<evidence type="ECO:0000313" key="5">
    <source>
        <dbReference type="EMBL" id="CAF1027085.1"/>
    </source>
</evidence>
<comment type="caution">
    <text evidence="6">The sequence shown here is derived from an EMBL/GenBank/DDBJ whole genome shotgun (WGS) entry which is preliminary data.</text>
</comment>
<name>A0A815KEN7_9BILA</name>
<dbReference type="GO" id="GO:0046872">
    <property type="term" value="F:metal ion binding"/>
    <property type="evidence" value="ECO:0007669"/>
    <property type="project" value="UniProtKB-KW"/>
</dbReference>
<evidence type="ECO:0000256" key="3">
    <source>
        <dbReference type="ARBA" id="ARBA00022801"/>
    </source>
</evidence>
<protein>
    <submittedName>
        <fullName evidence="6">Uncharacterized protein</fullName>
    </submittedName>
</protein>
<dbReference type="Proteomes" id="UP000677228">
    <property type="component" value="Unassembled WGS sequence"/>
</dbReference>
<dbReference type="InterPro" id="IPR036412">
    <property type="entry name" value="HAD-like_sf"/>
</dbReference>
<dbReference type="EMBL" id="CAJNOK010007188">
    <property type="protein sequence ID" value="CAF1027085.1"/>
    <property type="molecule type" value="Genomic_DNA"/>
</dbReference>
<evidence type="ECO:0000313" key="9">
    <source>
        <dbReference type="Proteomes" id="UP000663829"/>
    </source>
</evidence>
<evidence type="ECO:0000313" key="6">
    <source>
        <dbReference type="EMBL" id="CAF1392180.1"/>
    </source>
</evidence>
<gene>
    <name evidence="6" type="ORF">GPM918_LOCUS32851</name>
    <name evidence="5" type="ORF">OVA965_LOCUS15798</name>
    <name evidence="8" type="ORF">SRO942_LOCUS33524</name>
    <name evidence="7" type="ORF">TMI583_LOCUS15808</name>
</gene>
<dbReference type="Pfam" id="PF05761">
    <property type="entry name" value="5_nucleotid"/>
    <property type="match status" value="1"/>
</dbReference>
<dbReference type="Proteomes" id="UP000663829">
    <property type="component" value="Unassembled WGS sequence"/>
</dbReference>
<evidence type="ECO:0000256" key="4">
    <source>
        <dbReference type="ARBA" id="ARBA00022842"/>
    </source>
</evidence>
<keyword evidence="4" id="KW-0460">Magnesium</keyword>
<evidence type="ECO:0000313" key="7">
    <source>
        <dbReference type="EMBL" id="CAF3795531.1"/>
    </source>
</evidence>
<evidence type="ECO:0000256" key="1">
    <source>
        <dbReference type="ARBA" id="ARBA00009589"/>
    </source>
</evidence>
<dbReference type="PANTHER" id="PTHR12103:SF38">
    <property type="entry name" value="5'-NUCLEOTIDASE DOMAIN-CONTAINING PROTEIN 1"/>
    <property type="match status" value="1"/>
</dbReference>
<sequence>MTSFMINPKIDDTNKYSFFLSHIYSGFECNYGGDYDKSDYFNELRTNTDKYIYKRDDIRNWLMDLKIKYGKHLFVITNSKYNYTELLINYAFGSDWHSLFDLIIVSSKKPTFFDQYKPFYKCDNESEPINDLRELCIGNGIYSGGNSKDLQTAFKYITNYGLKTNINDVELNNRKSDEREPIIIYFGDNIQVRVKKDFLHKKGIPDTDLMLLS</sequence>
<proteinExistence type="inferred from homology"/>
<keyword evidence="9" id="KW-1185">Reference proteome</keyword>
<dbReference type="Gene3D" id="3.40.50.1000">
    <property type="entry name" value="HAD superfamily/HAD-like"/>
    <property type="match status" value="1"/>
</dbReference>
<comment type="similarity">
    <text evidence="1">Belongs to the 5'(3')-deoxyribonucleotidase family.</text>
</comment>